<sequence>MRSAGGSSVGARQRGFSLMEIVVVMAVIGLMLGGVSIGRDVLREAEYNRIQNKFLMPWKQNYDLYYQRTGVVLGDNQVAPTLMVNGYEAEFDHMGSGVAGIPANYRNTGRRLCHGAGYPANTVGGGDRPLSDLDLHQLFDRVGIRMPPGRAEGSEDRYAYTDTNGNPAELQICFQWNPEGTISGAGNVMVIRGLTPDLARKLDHMVDGKPDAYEGRFRQQNANTNVLERSRHIPGYEWEANNSYTNADPNPSAFGEGASSGEERVMLVTAHWVMDQ</sequence>
<name>A0A7Y6RAP6_9GAMM</name>
<keyword evidence="1" id="KW-0812">Transmembrane</keyword>
<accession>A0A7Y6RAP6</accession>
<dbReference type="InterPro" id="IPR012902">
    <property type="entry name" value="N_methyl_site"/>
</dbReference>
<dbReference type="InterPro" id="IPR045584">
    <property type="entry name" value="Pilin-like"/>
</dbReference>
<protein>
    <submittedName>
        <fullName evidence="2">Prepilin-type N-terminal cleavage/methylation domain-containing protein</fullName>
    </submittedName>
</protein>
<keyword evidence="3" id="KW-1185">Reference proteome</keyword>
<dbReference type="Pfam" id="PF07963">
    <property type="entry name" value="N_methyl"/>
    <property type="match status" value="1"/>
</dbReference>
<organism evidence="2 3">
    <name type="scientific">Vreelandella maris</name>
    <dbReference type="NCBI Taxonomy" id="2729617"/>
    <lineage>
        <taxon>Bacteria</taxon>
        <taxon>Pseudomonadati</taxon>
        <taxon>Pseudomonadota</taxon>
        <taxon>Gammaproteobacteria</taxon>
        <taxon>Oceanospirillales</taxon>
        <taxon>Halomonadaceae</taxon>
        <taxon>Vreelandella</taxon>
    </lineage>
</organism>
<dbReference type="SUPFAM" id="SSF54523">
    <property type="entry name" value="Pili subunits"/>
    <property type="match status" value="1"/>
</dbReference>
<evidence type="ECO:0000313" key="3">
    <source>
        <dbReference type="Proteomes" id="UP000589984"/>
    </source>
</evidence>
<feature type="transmembrane region" description="Helical" evidence="1">
    <location>
        <begin position="21"/>
        <end position="38"/>
    </location>
</feature>
<dbReference type="NCBIfam" id="TIGR02532">
    <property type="entry name" value="IV_pilin_GFxxxE"/>
    <property type="match status" value="1"/>
</dbReference>
<dbReference type="Proteomes" id="UP000589984">
    <property type="component" value="Unassembled WGS sequence"/>
</dbReference>
<dbReference type="AlphaFoldDB" id="A0A7Y6RAP6"/>
<reference evidence="2 3" key="1">
    <citation type="submission" date="2020-06" db="EMBL/GenBank/DDBJ databases">
        <title>Halomonas sp. QX-1 draft genome sequence.</title>
        <authorList>
            <person name="Qiu X."/>
        </authorList>
    </citation>
    <scope>NUCLEOTIDE SEQUENCE [LARGE SCALE GENOMIC DNA]</scope>
    <source>
        <strain evidence="2 3">QX-1</strain>
    </source>
</reference>
<evidence type="ECO:0000313" key="2">
    <source>
        <dbReference type="EMBL" id="NVF13443.1"/>
    </source>
</evidence>
<comment type="caution">
    <text evidence="2">The sequence shown here is derived from an EMBL/GenBank/DDBJ whole genome shotgun (WGS) entry which is preliminary data.</text>
</comment>
<dbReference type="RefSeq" id="WP_176302664.1">
    <property type="nucleotide sequence ID" value="NZ_JABWCV010000004.1"/>
</dbReference>
<keyword evidence="1" id="KW-0472">Membrane</keyword>
<evidence type="ECO:0000256" key="1">
    <source>
        <dbReference type="SAM" id="Phobius"/>
    </source>
</evidence>
<keyword evidence="1" id="KW-1133">Transmembrane helix</keyword>
<proteinExistence type="predicted"/>
<gene>
    <name evidence="2" type="ORF">HUO07_04555</name>
</gene>
<dbReference type="EMBL" id="JABWCV010000004">
    <property type="protein sequence ID" value="NVF13443.1"/>
    <property type="molecule type" value="Genomic_DNA"/>
</dbReference>